<dbReference type="SMART" id="SM00388">
    <property type="entry name" value="HisKA"/>
    <property type="match status" value="1"/>
</dbReference>
<gene>
    <name evidence="8" type="ORF">LQ564_22445</name>
</gene>
<evidence type="ECO:0000256" key="4">
    <source>
        <dbReference type="ARBA" id="ARBA00022679"/>
    </source>
</evidence>
<dbReference type="EC" id="2.7.13.3" evidence="2"/>
<evidence type="ECO:0000259" key="6">
    <source>
        <dbReference type="PROSITE" id="PS50109"/>
    </source>
</evidence>
<protein>
    <recommendedName>
        <fullName evidence="2">histidine kinase</fullName>
        <ecNumber evidence="2">2.7.13.3</ecNumber>
    </recommendedName>
</protein>
<comment type="caution">
    <text evidence="8">The sequence shown here is derived from an EMBL/GenBank/DDBJ whole genome shotgun (WGS) entry which is preliminary data.</text>
</comment>
<dbReference type="SMART" id="SM00091">
    <property type="entry name" value="PAS"/>
    <property type="match status" value="1"/>
</dbReference>
<evidence type="ECO:0000313" key="8">
    <source>
        <dbReference type="EMBL" id="MCD2519066.1"/>
    </source>
</evidence>
<sequence>MSSTLDEARRLRVLLDLNILDTATEERFDRITRMAARLFNVPMAFVSLVDANRLWFKSQVGFPFSETPSDKSFCTHAIRQDEMMVVQDAMSDPRFAASHYVTGFPQVRFYAGLPIAHNGAYIGTFCLIDSLPREFGEADRVILRDLAAMVANEVAAGALAEAQAAQRRSEASLRALLEHLPDSVLLLDDAGAVVSCNPATERLFGRAAAELSGQPAAALLGVDDSRLAPAPGTQLRFETRLARPGATIDVEVALSAVEIDGLPHRVASLHDVTAHRAALEAERGAEQRRLAYFRTATHELRTPMASILGFSELLTKRDYERDMARELLDIIHKQSTRLLSLINQMLDLARLEAGGPDEAIRAAVSPVALATAAIEETVPAARKGDVTLDCGSAVPFISVNPGRIQQALGHVLDNAVHYSTPGTPVAVVVAPAARDGRRGVGVTVRDQGIGMTPEQQARMFDAFYRAGERSDVEGHGLGLRLVKEILDIHGGAADVMSQRGAGATVTLWLPAGDAL</sequence>
<dbReference type="CDD" id="cd00082">
    <property type="entry name" value="HisKA"/>
    <property type="match status" value="1"/>
</dbReference>
<dbReference type="Pfam" id="PF02518">
    <property type="entry name" value="HATPase_c"/>
    <property type="match status" value="1"/>
</dbReference>
<comment type="catalytic activity">
    <reaction evidence="1">
        <text>ATP + protein L-histidine = ADP + protein N-phospho-L-histidine.</text>
        <dbReference type="EC" id="2.7.13.3"/>
    </reaction>
</comment>
<accession>A0ABS8QBF0</accession>
<evidence type="ECO:0000256" key="1">
    <source>
        <dbReference type="ARBA" id="ARBA00000085"/>
    </source>
</evidence>
<dbReference type="CDD" id="cd00130">
    <property type="entry name" value="PAS"/>
    <property type="match status" value="1"/>
</dbReference>
<dbReference type="InterPro" id="IPR000014">
    <property type="entry name" value="PAS"/>
</dbReference>
<dbReference type="InterPro" id="IPR013767">
    <property type="entry name" value="PAS_fold"/>
</dbReference>
<dbReference type="Pfam" id="PF00989">
    <property type="entry name" value="PAS"/>
    <property type="match status" value="1"/>
</dbReference>
<dbReference type="InterPro" id="IPR035965">
    <property type="entry name" value="PAS-like_dom_sf"/>
</dbReference>
<dbReference type="Pfam" id="PF01590">
    <property type="entry name" value="GAF"/>
    <property type="match status" value="1"/>
</dbReference>
<dbReference type="EMBL" id="JAJNOC010000010">
    <property type="protein sequence ID" value="MCD2519066.1"/>
    <property type="molecule type" value="Genomic_DNA"/>
</dbReference>
<keyword evidence="3" id="KW-0597">Phosphoprotein</keyword>
<dbReference type="Pfam" id="PF00512">
    <property type="entry name" value="HisKA"/>
    <property type="match status" value="1"/>
</dbReference>
<dbReference type="GO" id="GO:0005524">
    <property type="term" value="F:ATP binding"/>
    <property type="evidence" value="ECO:0007669"/>
    <property type="project" value="UniProtKB-KW"/>
</dbReference>
<dbReference type="InterPro" id="IPR029016">
    <property type="entry name" value="GAF-like_dom_sf"/>
</dbReference>
<dbReference type="Gene3D" id="1.10.287.130">
    <property type="match status" value="1"/>
</dbReference>
<dbReference type="RefSeq" id="WP_231060341.1">
    <property type="nucleotide sequence ID" value="NZ_JAJNOC010000010.1"/>
</dbReference>
<dbReference type="Gene3D" id="3.30.450.40">
    <property type="match status" value="1"/>
</dbReference>
<dbReference type="InterPro" id="IPR036890">
    <property type="entry name" value="HATPase_C_sf"/>
</dbReference>
<dbReference type="InterPro" id="IPR005467">
    <property type="entry name" value="His_kinase_dom"/>
</dbReference>
<dbReference type="InterPro" id="IPR004358">
    <property type="entry name" value="Sig_transdc_His_kin-like_C"/>
</dbReference>
<dbReference type="SMART" id="SM00387">
    <property type="entry name" value="HATPase_c"/>
    <property type="match status" value="1"/>
</dbReference>
<evidence type="ECO:0000313" key="9">
    <source>
        <dbReference type="Proteomes" id="UP001179361"/>
    </source>
</evidence>
<evidence type="ECO:0000256" key="2">
    <source>
        <dbReference type="ARBA" id="ARBA00012438"/>
    </source>
</evidence>
<organism evidence="8 9">
    <name type="scientific">Massilia phyllostachyos</name>
    <dbReference type="NCBI Taxonomy" id="2898585"/>
    <lineage>
        <taxon>Bacteria</taxon>
        <taxon>Pseudomonadati</taxon>
        <taxon>Pseudomonadota</taxon>
        <taxon>Betaproteobacteria</taxon>
        <taxon>Burkholderiales</taxon>
        <taxon>Oxalobacteraceae</taxon>
        <taxon>Telluria group</taxon>
        <taxon>Massilia</taxon>
    </lineage>
</organism>
<dbReference type="SUPFAM" id="SSF55785">
    <property type="entry name" value="PYP-like sensor domain (PAS domain)"/>
    <property type="match status" value="1"/>
</dbReference>
<dbReference type="NCBIfam" id="TIGR00229">
    <property type="entry name" value="sensory_box"/>
    <property type="match status" value="1"/>
</dbReference>
<dbReference type="PANTHER" id="PTHR43047">
    <property type="entry name" value="TWO-COMPONENT HISTIDINE PROTEIN KINASE"/>
    <property type="match status" value="1"/>
</dbReference>
<evidence type="ECO:0000256" key="3">
    <source>
        <dbReference type="ARBA" id="ARBA00022553"/>
    </source>
</evidence>
<dbReference type="InterPro" id="IPR003018">
    <property type="entry name" value="GAF"/>
</dbReference>
<keyword evidence="8" id="KW-0067">ATP-binding</keyword>
<evidence type="ECO:0000259" key="7">
    <source>
        <dbReference type="PROSITE" id="PS50112"/>
    </source>
</evidence>
<dbReference type="PROSITE" id="PS50109">
    <property type="entry name" value="HIS_KIN"/>
    <property type="match status" value="1"/>
</dbReference>
<keyword evidence="9" id="KW-1185">Reference proteome</keyword>
<keyword evidence="4" id="KW-0808">Transferase</keyword>
<dbReference type="SUPFAM" id="SSF47384">
    <property type="entry name" value="Homodimeric domain of signal transducing histidine kinase"/>
    <property type="match status" value="1"/>
</dbReference>
<keyword evidence="5" id="KW-0418">Kinase</keyword>
<feature type="domain" description="PAS" evidence="7">
    <location>
        <begin position="169"/>
        <end position="214"/>
    </location>
</feature>
<dbReference type="CDD" id="cd00075">
    <property type="entry name" value="HATPase"/>
    <property type="match status" value="1"/>
</dbReference>
<dbReference type="InterPro" id="IPR036097">
    <property type="entry name" value="HisK_dim/P_sf"/>
</dbReference>
<dbReference type="PRINTS" id="PR00344">
    <property type="entry name" value="BCTRLSENSOR"/>
</dbReference>
<dbReference type="Proteomes" id="UP001179361">
    <property type="component" value="Unassembled WGS sequence"/>
</dbReference>
<evidence type="ECO:0000256" key="5">
    <source>
        <dbReference type="ARBA" id="ARBA00022777"/>
    </source>
</evidence>
<reference evidence="8" key="1">
    <citation type="submission" date="2021-11" db="EMBL/GenBank/DDBJ databases">
        <title>The complete genome of Massilia sp sp. G4R7.</title>
        <authorList>
            <person name="Liu L."/>
            <person name="Yue J."/>
            <person name="Yuan J."/>
            <person name="Yang F."/>
            <person name="Li L."/>
        </authorList>
    </citation>
    <scope>NUCLEOTIDE SEQUENCE</scope>
    <source>
        <strain evidence="8">G4R7</strain>
    </source>
</reference>
<dbReference type="SMART" id="SM00065">
    <property type="entry name" value="GAF"/>
    <property type="match status" value="1"/>
</dbReference>
<name>A0ABS8QBF0_9BURK</name>
<dbReference type="PANTHER" id="PTHR43047:SF72">
    <property type="entry name" value="OSMOSENSING HISTIDINE PROTEIN KINASE SLN1"/>
    <property type="match status" value="1"/>
</dbReference>
<proteinExistence type="predicted"/>
<dbReference type="Gene3D" id="3.30.450.20">
    <property type="entry name" value="PAS domain"/>
    <property type="match status" value="1"/>
</dbReference>
<keyword evidence="8" id="KW-0547">Nucleotide-binding</keyword>
<dbReference type="PROSITE" id="PS50112">
    <property type="entry name" value="PAS"/>
    <property type="match status" value="1"/>
</dbReference>
<dbReference type="Gene3D" id="3.30.565.10">
    <property type="entry name" value="Histidine kinase-like ATPase, C-terminal domain"/>
    <property type="match status" value="1"/>
</dbReference>
<dbReference type="InterPro" id="IPR003594">
    <property type="entry name" value="HATPase_dom"/>
</dbReference>
<feature type="domain" description="Histidine kinase" evidence="6">
    <location>
        <begin position="295"/>
        <end position="513"/>
    </location>
</feature>
<dbReference type="SUPFAM" id="SSF55781">
    <property type="entry name" value="GAF domain-like"/>
    <property type="match status" value="1"/>
</dbReference>
<dbReference type="InterPro" id="IPR003661">
    <property type="entry name" value="HisK_dim/P_dom"/>
</dbReference>
<dbReference type="SUPFAM" id="SSF55874">
    <property type="entry name" value="ATPase domain of HSP90 chaperone/DNA topoisomerase II/histidine kinase"/>
    <property type="match status" value="1"/>
</dbReference>